<keyword evidence="4" id="KW-0325">Glycoprotein</keyword>
<dbReference type="InterPro" id="IPR007110">
    <property type="entry name" value="Ig-like_dom"/>
</dbReference>
<feature type="domain" description="Ig-like" evidence="6">
    <location>
        <begin position="584"/>
        <end position="666"/>
    </location>
</feature>
<keyword evidence="3" id="KW-1015">Disulfide bond</keyword>
<dbReference type="EMBL" id="CP111016">
    <property type="protein sequence ID" value="WAR06130.1"/>
    <property type="molecule type" value="Genomic_DNA"/>
</dbReference>
<dbReference type="InterPro" id="IPR013783">
    <property type="entry name" value="Ig-like_fold"/>
</dbReference>
<dbReference type="Gene3D" id="2.60.40.10">
    <property type="entry name" value="Immunoglobulins"/>
    <property type="match status" value="4"/>
</dbReference>
<proteinExistence type="predicted"/>
<feature type="domain" description="Ig-like" evidence="6">
    <location>
        <begin position="296"/>
        <end position="372"/>
    </location>
</feature>
<sequence length="679" mass="73574">MQLDTIWNLDVKSTNYVFAMAVPDFETNAFMFLFSPSSLVKGGSTMTLQANGSSDNVASVPVNSALTLTCTVPVNALSSNYYRTHTGADVFMVLQIAPGSGDTCLEHPSYKIPSYMSCSCMDAPVYSCTLRSVTSAMDGDRWTCSHGNGLDRSNSVQLHVQGGLPQATIKWFKVTGDTCYQSGMEITSLGSDPFVSDVDGLKQVESTLTFTGARTDNGQRICCTANAPSSPPAIRGYANGSTYSMIENSTESLTCSSKGGKPLATLTWKCFNNQMSDPTEQDHTVTRVVQWTARHPPSTPLFRVANVHVGSSIKIVRDSTQTVECYSSGNPAPTSSNFTWRRGSTAFGRSPVLKWPGGVKVVDEGSYTCTVETTLTPTNQNPPGLPTIHLDSSSGPVIDGPLTLVVQRPFTLACNAFSKPPGSYTWTGGVNVVQGQLIQDTLTTKVNTSRMCTASNPPESVNIRHESVSGTIINSELRVIEGDATKLYCSVQSQPASSYSWSGVGIHSLGNTMVYSNTRPKQTGVLSCLVENNMTHLIQAVKGLASRNISLNVLYPPKLRVLHRLNSVEGNNTSISIFDFIAFPNQYIVTIKESDRLVLLCGVFSNPNSTIRLKQKHMATIIMERENVREVVYVIQNVSCSDAAVYTCSAFNNYTDVERAPSKELQLLAPQGHLIVMHI</sequence>
<organism evidence="7 8">
    <name type="scientific">Mya arenaria</name>
    <name type="common">Soft-shell clam</name>
    <dbReference type="NCBI Taxonomy" id="6604"/>
    <lineage>
        <taxon>Eukaryota</taxon>
        <taxon>Metazoa</taxon>
        <taxon>Spiralia</taxon>
        <taxon>Lophotrochozoa</taxon>
        <taxon>Mollusca</taxon>
        <taxon>Bivalvia</taxon>
        <taxon>Autobranchia</taxon>
        <taxon>Heteroconchia</taxon>
        <taxon>Euheterodonta</taxon>
        <taxon>Imparidentia</taxon>
        <taxon>Neoheterodontei</taxon>
        <taxon>Myida</taxon>
        <taxon>Myoidea</taxon>
        <taxon>Myidae</taxon>
        <taxon>Mya</taxon>
    </lineage>
</organism>
<evidence type="ECO:0000256" key="1">
    <source>
        <dbReference type="ARBA" id="ARBA00004479"/>
    </source>
</evidence>
<dbReference type="SUPFAM" id="SSF48726">
    <property type="entry name" value="Immunoglobulin"/>
    <property type="match status" value="4"/>
</dbReference>
<evidence type="ECO:0000256" key="2">
    <source>
        <dbReference type="ARBA" id="ARBA00023136"/>
    </source>
</evidence>
<protein>
    <submittedName>
        <fullName evidence="7">HMCN1-like protein</fullName>
    </submittedName>
</protein>
<keyword evidence="2" id="KW-0472">Membrane</keyword>
<evidence type="ECO:0000256" key="3">
    <source>
        <dbReference type="ARBA" id="ARBA00023157"/>
    </source>
</evidence>
<feature type="domain" description="Ig-like" evidence="6">
    <location>
        <begin position="232"/>
        <end position="268"/>
    </location>
</feature>
<name>A0ABY7EAX0_MYAAR</name>
<dbReference type="InterPro" id="IPR003599">
    <property type="entry name" value="Ig_sub"/>
</dbReference>
<evidence type="ECO:0000256" key="4">
    <source>
        <dbReference type="ARBA" id="ARBA00023180"/>
    </source>
</evidence>
<dbReference type="PANTHER" id="PTHR11640:SF158">
    <property type="entry name" value="V-SET AND IMMUNOGLOBULIN DOMAIN-CONTAINING PROTEIN 10-LIKE 2"/>
    <property type="match status" value="1"/>
</dbReference>
<dbReference type="InterPro" id="IPR051275">
    <property type="entry name" value="Cell_adhesion_signaling"/>
</dbReference>
<dbReference type="InterPro" id="IPR036179">
    <property type="entry name" value="Ig-like_dom_sf"/>
</dbReference>
<keyword evidence="5" id="KW-0393">Immunoglobulin domain</keyword>
<dbReference type="Proteomes" id="UP001164746">
    <property type="component" value="Chromosome 5"/>
</dbReference>
<reference evidence="7" key="1">
    <citation type="submission" date="2022-11" db="EMBL/GenBank/DDBJ databases">
        <title>Centuries of genome instability and evolution in soft-shell clam transmissible cancer (bioRxiv).</title>
        <authorList>
            <person name="Hart S.F.M."/>
            <person name="Yonemitsu M.A."/>
            <person name="Giersch R.M."/>
            <person name="Beal B.F."/>
            <person name="Arriagada G."/>
            <person name="Davis B.W."/>
            <person name="Ostrander E.A."/>
            <person name="Goff S.P."/>
            <person name="Metzger M.J."/>
        </authorList>
    </citation>
    <scope>NUCLEOTIDE SEQUENCE</scope>
    <source>
        <strain evidence="7">MELC-2E11</strain>
        <tissue evidence="7">Siphon/mantle</tissue>
    </source>
</reference>
<comment type="subcellular location">
    <subcellularLocation>
        <location evidence="1">Membrane</location>
        <topology evidence="1">Single-pass type I membrane protein</topology>
    </subcellularLocation>
</comment>
<evidence type="ECO:0000259" key="6">
    <source>
        <dbReference type="PROSITE" id="PS50835"/>
    </source>
</evidence>
<dbReference type="PANTHER" id="PTHR11640">
    <property type="entry name" value="NEPHRIN"/>
    <property type="match status" value="1"/>
</dbReference>
<evidence type="ECO:0000313" key="7">
    <source>
        <dbReference type="EMBL" id="WAR06130.1"/>
    </source>
</evidence>
<feature type="domain" description="Ig-like" evidence="6">
    <location>
        <begin position="458"/>
        <end position="550"/>
    </location>
</feature>
<keyword evidence="8" id="KW-1185">Reference proteome</keyword>
<dbReference type="SMART" id="SM00409">
    <property type="entry name" value="IG"/>
    <property type="match status" value="4"/>
</dbReference>
<accession>A0ABY7EAX0</accession>
<evidence type="ECO:0000256" key="5">
    <source>
        <dbReference type="ARBA" id="ARBA00023319"/>
    </source>
</evidence>
<dbReference type="PROSITE" id="PS50835">
    <property type="entry name" value="IG_LIKE"/>
    <property type="match status" value="4"/>
</dbReference>
<gene>
    <name evidence="7" type="ORF">MAR_021499</name>
</gene>
<evidence type="ECO:0000313" key="8">
    <source>
        <dbReference type="Proteomes" id="UP001164746"/>
    </source>
</evidence>